<organism evidence="5 6">
    <name type="scientific">Cohnella fermenti</name>
    <dbReference type="NCBI Taxonomy" id="2565925"/>
    <lineage>
        <taxon>Bacteria</taxon>
        <taxon>Bacillati</taxon>
        <taxon>Bacillota</taxon>
        <taxon>Bacilli</taxon>
        <taxon>Bacillales</taxon>
        <taxon>Paenibacillaceae</taxon>
        <taxon>Cohnella</taxon>
    </lineage>
</organism>
<dbReference type="AlphaFoldDB" id="A0A4S4C234"/>
<proteinExistence type="predicted"/>
<evidence type="ECO:0000259" key="4">
    <source>
        <dbReference type="PROSITE" id="PS50893"/>
    </source>
</evidence>
<keyword evidence="2" id="KW-0547">Nucleotide-binding</keyword>
<dbReference type="PROSITE" id="PS00211">
    <property type="entry name" value="ABC_TRANSPORTER_1"/>
    <property type="match status" value="1"/>
</dbReference>
<dbReference type="EMBL" id="SSOB01000008">
    <property type="protein sequence ID" value="THF81666.1"/>
    <property type="molecule type" value="Genomic_DNA"/>
</dbReference>
<dbReference type="InterPro" id="IPR003593">
    <property type="entry name" value="AAA+_ATPase"/>
</dbReference>
<evidence type="ECO:0000256" key="2">
    <source>
        <dbReference type="ARBA" id="ARBA00022741"/>
    </source>
</evidence>
<sequence length="546" mass="59783">MLNRNGNGHAILNGNGHAILRVQGLQADYQQNGRYAEVLGPLSFELGKGEIVSLLGESGSGKSTLAKALTGLLPPSARIAGGTMTIASGSPVDLTGKQVPWQQIRGRQIAMLYQDAQQALNPMLTIKQHFRESLRFHRLASAEEVEDISLKLLGALNFPDPNSVWGRYPFQLSGGMCQRICLALALCLKPAVLIADEPTSALDTVSQKEVLDLLLRVREQFGLTVLLITHDIAVANAVSDRVMVLNRGAIEEEGSTRAVLRKPKAAYTRELLASRVSKAGSSEEVERLRLHEPLMEVVQLKKTFNRSKHVLQGVSLTLHRKEILGILGQSGCGKSTLAGCMAGLDSPSGGSILFRGTDIGRLRGKARRDMCRRIQLVFQNARASLHPGRTAIQIVQEPLRYLRIGSKRERKRLAVHYLNEVGIVGDMLTRRPPQLSTGQCQRIAIARALVLQPDVLICDEAVSALDMSVQAQILDLLKRLHRQHGIAMVMISHDIRVLRSFCHNIAVMNNGSFCEVRQASALLQESDQPYTQLLLKCAGDMEVGLG</sequence>
<dbReference type="Proteomes" id="UP000310636">
    <property type="component" value="Unassembled WGS sequence"/>
</dbReference>
<dbReference type="OrthoDB" id="9802264at2"/>
<evidence type="ECO:0000256" key="3">
    <source>
        <dbReference type="ARBA" id="ARBA00022840"/>
    </source>
</evidence>
<dbReference type="GO" id="GO:0055085">
    <property type="term" value="P:transmembrane transport"/>
    <property type="evidence" value="ECO:0007669"/>
    <property type="project" value="UniProtKB-ARBA"/>
</dbReference>
<feature type="domain" description="ABC transporter" evidence="4">
    <location>
        <begin position="20"/>
        <end position="272"/>
    </location>
</feature>
<keyword evidence="6" id="KW-1185">Reference proteome</keyword>
<dbReference type="SUPFAM" id="SSF52540">
    <property type="entry name" value="P-loop containing nucleoside triphosphate hydrolases"/>
    <property type="match status" value="2"/>
</dbReference>
<comment type="caution">
    <text evidence="5">The sequence shown here is derived from an EMBL/GenBank/DDBJ whole genome shotgun (WGS) entry which is preliminary data.</text>
</comment>
<dbReference type="PROSITE" id="PS50893">
    <property type="entry name" value="ABC_TRANSPORTER_2"/>
    <property type="match status" value="2"/>
</dbReference>
<dbReference type="SMART" id="SM00382">
    <property type="entry name" value="AAA"/>
    <property type="match status" value="2"/>
</dbReference>
<accession>A0A4S4C234</accession>
<keyword evidence="1" id="KW-0813">Transport</keyword>
<gene>
    <name evidence="5" type="ORF">E6C55_08020</name>
</gene>
<dbReference type="GO" id="GO:0016887">
    <property type="term" value="F:ATP hydrolysis activity"/>
    <property type="evidence" value="ECO:0007669"/>
    <property type="project" value="InterPro"/>
</dbReference>
<dbReference type="CDD" id="cd03257">
    <property type="entry name" value="ABC_NikE_OppD_transporters"/>
    <property type="match status" value="2"/>
</dbReference>
<dbReference type="Pfam" id="PF00005">
    <property type="entry name" value="ABC_tran"/>
    <property type="match status" value="2"/>
</dbReference>
<name>A0A4S4C234_9BACL</name>
<dbReference type="InterPro" id="IPR050319">
    <property type="entry name" value="ABC_transp_ATP-bind"/>
</dbReference>
<evidence type="ECO:0000313" key="5">
    <source>
        <dbReference type="EMBL" id="THF81666.1"/>
    </source>
</evidence>
<dbReference type="NCBIfam" id="NF007739">
    <property type="entry name" value="PRK10419.1"/>
    <property type="match status" value="2"/>
</dbReference>
<dbReference type="Gene3D" id="3.40.50.300">
    <property type="entry name" value="P-loop containing nucleotide triphosphate hydrolases"/>
    <property type="match status" value="2"/>
</dbReference>
<dbReference type="InterPro" id="IPR027417">
    <property type="entry name" value="P-loop_NTPase"/>
</dbReference>
<dbReference type="PANTHER" id="PTHR43776">
    <property type="entry name" value="TRANSPORT ATP-BINDING PROTEIN"/>
    <property type="match status" value="1"/>
</dbReference>
<dbReference type="RefSeq" id="WP_136369262.1">
    <property type="nucleotide sequence ID" value="NZ_SSOB01000008.1"/>
</dbReference>
<evidence type="ECO:0000256" key="1">
    <source>
        <dbReference type="ARBA" id="ARBA00022448"/>
    </source>
</evidence>
<keyword evidence="3 5" id="KW-0067">ATP-binding</keyword>
<evidence type="ECO:0000313" key="6">
    <source>
        <dbReference type="Proteomes" id="UP000310636"/>
    </source>
</evidence>
<reference evidence="5 6" key="1">
    <citation type="submission" date="2019-04" db="EMBL/GenBank/DDBJ databases">
        <title>Cohnella sp. nov. isolated from preserved vegetables.</title>
        <authorList>
            <person name="Lin S.-Y."/>
            <person name="Hung M.-H."/>
            <person name="Young C.-C."/>
        </authorList>
    </citation>
    <scope>NUCLEOTIDE SEQUENCE [LARGE SCALE GENOMIC DNA]</scope>
    <source>
        <strain evidence="5 6">CC-MHH1044</strain>
    </source>
</reference>
<feature type="domain" description="ABC transporter" evidence="4">
    <location>
        <begin position="295"/>
        <end position="535"/>
    </location>
</feature>
<dbReference type="InterPro" id="IPR017871">
    <property type="entry name" value="ABC_transporter-like_CS"/>
</dbReference>
<dbReference type="GO" id="GO:0005524">
    <property type="term" value="F:ATP binding"/>
    <property type="evidence" value="ECO:0007669"/>
    <property type="project" value="UniProtKB-KW"/>
</dbReference>
<protein>
    <submittedName>
        <fullName evidence="5">ABC transporter ATP-binding protein</fullName>
    </submittedName>
</protein>
<dbReference type="InterPro" id="IPR003439">
    <property type="entry name" value="ABC_transporter-like_ATP-bd"/>
</dbReference>